<organism evidence="1 2">
    <name type="scientific">Actinomycetospora aeridis</name>
    <dbReference type="NCBI Taxonomy" id="3129231"/>
    <lineage>
        <taxon>Bacteria</taxon>
        <taxon>Bacillati</taxon>
        <taxon>Actinomycetota</taxon>
        <taxon>Actinomycetes</taxon>
        <taxon>Pseudonocardiales</taxon>
        <taxon>Pseudonocardiaceae</taxon>
        <taxon>Actinomycetospora</taxon>
    </lineage>
</organism>
<sequence length="383" mass="41880">MAMRDALEHVVRAWDTHESRTGGGAIVDYDCAPPAEPVAPASDRFAVLDQLEDLRADASPGPVADAIEAHRAYLSCLLGEHPDLNTYIAATQGCAPRGWTREYVEHRGDLAREALADLGVTWGPNTRDDLNALSEDVPADEAGDVIRGYADKHEATIRDLTGATAEFTLTVESVDIDAYWSYWLDGAGHDARLRINTRRAAFTQLDAYRFALHEVLGHALQYSNLAGVAETSDVDWPRLLAVHAPHQVLFEGLAQVLPLAAAPIDPAVIARTRLDHYTQLVSADLHRGINAGDSARACWDVARSQVPFWTGGDVASLLRDRTLDPQLRSYLWAYPAGIDWFMNLHEAGGSLLAEVLRDGYQRPLGPGELERRWPTGPRVGGNA</sequence>
<evidence type="ECO:0000313" key="2">
    <source>
        <dbReference type="Proteomes" id="UP001370100"/>
    </source>
</evidence>
<evidence type="ECO:0000313" key="1">
    <source>
        <dbReference type="EMBL" id="MEJ2888948.1"/>
    </source>
</evidence>
<proteinExistence type="predicted"/>
<dbReference type="EMBL" id="JBBEGL010000005">
    <property type="protein sequence ID" value="MEJ2888948.1"/>
    <property type="molecule type" value="Genomic_DNA"/>
</dbReference>
<keyword evidence="2" id="KW-1185">Reference proteome</keyword>
<name>A0ABU8N960_9PSEU</name>
<dbReference type="RefSeq" id="WP_337715980.1">
    <property type="nucleotide sequence ID" value="NZ_JBBEGL010000005.1"/>
</dbReference>
<accession>A0ABU8N960</accession>
<protein>
    <recommendedName>
        <fullName evidence="3">DUF885 domain-containing protein</fullName>
    </recommendedName>
</protein>
<gene>
    <name evidence="1" type="ORF">WCD41_20985</name>
</gene>
<reference evidence="1 2" key="1">
    <citation type="submission" date="2024-03" db="EMBL/GenBank/DDBJ databases">
        <title>Actinomycetospora sp. OC33-EN06, a novel actinomycete isolated from wild orchid (Aerides multiflora).</title>
        <authorList>
            <person name="Suriyachadkun C."/>
        </authorList>
    </citation>
    <scope>NUCLEOTIDE SEQUENCE [LARGE SCALE GENOMIC DNA]</scope>
    <source>
        <strain evidence="1 2">OC33-EN06</strain>
    </source>
</reference>
<dbReference type="Proteomes" id="UP001370100">
    <property type="component" value="Unassembled WGS sequence"/>
</dbReference>
<comment type="caution">
    <text evidence="1">The sequence shown here is derived from an EMBL/GenBank/DDBJ whole genome shotgun (WGS) entry which is preliminary data.</text>
</comment>
<evidence type="ECO:0008006" key="3">
    <source>
        <dbReference type="Google" id="ProtNLM"/>
    </source>
</evidence>